<dbReference type="Proteomes" id="UP001500339">
    <property type="component" value="Unassembled WGS sequence"/>
</dbReference>
<keyword evidence="4 8" id="KW-0418">Kinase</keyword>
<dbReference type="CDD" id="cd02020">
    <property type="entry name" value="CMPK"/>
    <property type="match status" value="1"/>
</dbReference>
<evidence type="ECO:0000256" key="4">
    <source>
        <dbReference type="ARBA" id="ARBA00022777"/>
    </source>
</evidence>
<evidence type="ECO:0000256" key="1">
    <source>
        <dbReference type="ARBA" id="ARBA00009427"/>
    </source>
</evidence>
<evidence type="ECO:0000256" key="2">
    <source>
        <dbReference type="ARBA" id="ARBA00022679"/>
    </source>
</evidence>
<dbReference type="EMBL" id="BAAACF010000001">
    <property type="protein sequence ID" value="GAA0723210.1"/>
    <property type="molecule type" value="Genomic_DNA"/>
</dbReference>
<evidence type="ECO:0000256" key="3">
    <source>
        <dbReference type="ARBA" id="ARBA00022741"/>
    </source>
</evidence>
<dbReference type="NCBIfam" id="TIGR00017">
    <property type="entry name" value="cmk"/>
    <property type="match status" value="1"/>
</dbReference>
<dbReference type="EC" id="2.7.4.25" evidence="8"/>
<keyword evidence="2 8" id="KW-0808">Transferase</keyword>
<comment type="catalytic activity">
    <reaction evidence="6 8">
        <text>dCMP + ATP = dCDP + ADP</text>
        <dbReference type="Rhea" id="RHEA:25094"/>
        <dbReference type="ChEBI" id="CHEBI:30616"/>
        <dbReference type="ChEBI" id="CHEBI:57566"/>
        <dbReference type="ChEBI" id="CHEBI:58593"/>
        <dbReference type="ChEBI" id="CHEBI:456216"/>
        <dbReference type="EC" id="2.7.4.25"/>
    </reaction>
</comment>
<comment type="caution">
    <text evidence="10">The sequence shown here is derived from an EMBL/GenBank/DDBJ whole genome shotgun (WGS) entry which is preliminary data.</text>
</comment>
<keyword evidence="11" id="KW-1185">Reference proteome</keyword>
<comment type="subcellular location">
    <subcellularLocation>
        <location evidence="8">Cytoplasm</location>
    </subcellularLocation>
</comment>
<evidence type="ECO:0000313" key="10">
    <source>
        <dbReference type="EMBL" id="GAA0723210.1"/>
    </source>
</evidence>
<dbReference type="PANTHER" id="PTHR21299:SF2">
    <property type="entry name" value="CYTIDYLATE KINASE"/>
    <property type="match status" value="1"/>
</dbReference>
<keyword evidence="3 8" id="KW-0547">Nucleotide-binding</keyword>
<keyword evidence="8" id="KW-0963">Cytoplasm</keyword>
<dbReference type="InterPro" id="IPR027417">
    <property type="entry name" value="P-loop_NTPase"/>
</dbReference>
<sequence length="222" mass="25243">MKISVAIDGPAGAGKSTIAKILSKKFNLNYIDTGAMYRGVTLLAQRKGINPEEIEELCKLIKSSEFYFLKDKLFINGEDVSEEIRNVEVTNKVSLYAAVEEVRELLVDIQKNISKNYSVIMDGRDIGAIVLPEANVKFFITASPEIRAKRRYKELTRKNKIVEYENILQEIIKRDYIDSNREINPLRKVEDAIEIDTSSLCIDEIVEQMSIYIEKAIESVGD</sequence>
<dbReference type="SUPFAM" id="SSF52540">
    <property type="entry name" value="P-loop containing nucleoside triphosphate hydrolases"/>
    <property type="match status" value="1"/>
</dbReference>
<evidence type="ECO:0000256" key="5">
    <source>
        <dbReference type="ARBA" id="ARBA00022840"/>
    </source>
</evidence>
<name>A0ABP3U5Z8_9CLOT</name>
<accession>A0ABP3U5Z8</accession>
<dbReference type="Pfam" id="PF02224">
    <property type="entry name" value="Cytidylate_kin"/>
    <property type="match status" value="1"/>
</dbReference>
<feature type="domain" description="Cytidylate kinase" evidence="9">
    <location>
        <begin position="5"/>
        <end position="214"/>
    </location>
</feature>
<comment type="catalytic activity">
    <reaction evidence="7 8">
        <text>CMP + ATP = CDP + ADP</text>
        <dbReference type="Rhea" id="RHEA:11600"/>
        <dbReference type="ChEBI" id="CHEBI:30616"/>
        <dbReference type="ChEBI" id="CHEBI:58069"/>
        <dbReference type="ChEBI" id="CHEBI:60377"/>
        <dbReference type="ChEBI" id="CHEBI:456216"/>
        <dbReference type="EC" id="2.7.4.25"/>
    </reaction>
</comment>
<evidence type="ECO:0000256" key="8">
    <source>
        <dbReference type="HAMAP-Rule" id="MF_00238"/>
    </source>
</evidence>
<dbReference type="GO" id="GO:0016301">
    <property type="term" value="F:kinase activity"/>
    <property type="evidence" value="ECO:0007669"/>
    <property type="project" value="UniProtKB-KW"/>
</dbReference>
<dbReference type="HAMAP" id="MF_00238">
    <property type="entry name" value="Cytidyl_kinase_type1"/>
    <property type="match status" value="1"/>
</dbReference>
<organism evidence="10 11">
    <name type="scientific">Clostridium malenominatum</name>
    <dbReference type="NCBI Taxonomy" id="1539"/>
    <lineage>
        <taxon>Bacteria</taxon>
        <taxon>Bacillati</taxon>
        <taxon>Bacillota</taxon>
        <taxon>Clostridia</taxon>
        <taxon>Eubacteriales</taxon>
        <taxon>Clostridiaceae</taxon>
        <taxon>Clostridium</taxon>
    </lineage>
</organism>
<evidence type="ECO:0000313" key="11">
    <source>
        <dbReference type="Proteomes" id="UP001500339"/>
    </source>
</evidence>
<evidence type="ECO:0000256" key="6">
    <source>
        <dbReference type="ARBA" id="ARBA00047615"/>
    </source>
</evidence>
<protein>
    <recommendedName>
        <fullName evidence="8">Cytidylate kinase</fullName>
        <shortName evidence="8">CK</shortName>
        <ecNumber evidence="8">2.7.4.25</ecNumber>
    </recommendedName>
    <alternativeName>
        <fullName evidence="8">Cytidine monophosphate kinase</fullName>
        <shortName evidence="8">CMP kinase</shortName>
    </alternativeName>
</protein>
<dbReference type="PANTHER" id="PTHR21299">
    <property type="entry name" value="CYTIDYLATE KINASE/PANTOATE-BETA-ALANINE LIGASE"/>
    <property type="match status" value="1"/>
</dbReference>
<gene>
    <name evidence="8 10" type="primary">cmk</name>
    <name evidence="10" type="ORF">GCM10008905_15560</name>
</gene>
<keyword evidence="5 8" id="KW-0067">ATP-binding</keyword>
<evidence type="ECO:0000256" key="7">
    <source>
        <dbReference type="ARBA" id="ARBA00048478"/>
    </source>
</evidence>
<dbReference type="Gene3D" id="3.40.50.300">
    <property type="entry name" value="P-loop containing nucleotide triphosphate hydrolases"/>
    <property type="match status" value="1"/>
</dbReference>
<reference evidence="11" key="1">
    <citation type="journal article" date="2019" name="Int. J. Syst. Evol. Microbiol.">
        <title>The Global Catalogue of Microorganisms (GCM) 10K type strain sequencing project: providing services to taxonomists for standard genome sequencing and annotation.</title>
        <authorList>
            <consortium name="The Broad Institute Genomics Platform"/>
            <consortium name="The Broad Institute Genome Sequencing Center for Infectious Disease"/>
            <person name="Wu L."/>
            <person name="Ma J."/>
        </authorList>
    </citation>
    <scope>NUCLEOTIDE SEQUENCE [LARGE SCALE GENOMIC DNA]</scope>
    <source>
        <strain evidence="11">JCM 1405</strain>
    </source>
</reference>
<evidence type="ECO:0000259" key="9">
    <source>
        <dbReference type="Pfam" id="PF02224"/>
    </source>
</evidence>
<feature type="binding site" evidence="8">
    <location>
        <begin position="9"/>
        <end position="17"/>
    </location>
    <ligand>
        <name>ATP</name>
        <dbReference type="ChEBI" id="CHEBI:30616"/>
    </ligand>
</feature>
<dbReference type="InterPro" id="IPR003136">
    <property type="entry name" value="Cytidylate_kin"/>
</dbReference>
<comment type="similarity">
    <text evidence="1 8">Belongs to the cytidylate kinase family. Type 1 subfamily.</text>
</comment>
<dbReference type="InterPro" id="IPR011994">
    <property type="entry name" value="Cytidylate_kinase_dom"/>
</dbReference>
<proteinExistence type="inferred from homology"/>
<dbReference type="RefSeq" id="WP_343768528.1">
    <property type="nucleotide sequence ID" value="NZ_BAAACF010000001.1"/>
</dbReference>